<organism evidence="2 3">
    <name type="scientific">Mucilaginibacter calamicampi</name>
    <dbReference type="NCBI Taxonomy" id="1302352"/>
    <lineage>
        <taxon>Bacteria</taxon>
        <taxon>Pseudomonadati</taxon>
        <taxon>Bacteroidota</taxon>
        <taxon>Sphingobacteriia</taxon>
        <taxon>Sphingobacteriales</taxon>
        <taxon>Sphingobacteriaceae</taxon>
        <taxon>Mucilaginibacter</taxon>
    </lineage>
</organism>
<dbReference type="Proteomes" id="UP001596958">
    <property type="component" value="Unassembled WGS sequence"/>
</dbReference>
<feature type="compositionally biased region" description="Low complexity" evidence="1">
    <location>
        <begin position="87"/>
        <end position="99"/>
    </location>
</feature>
<gene>
    <name evidence="2" type="ORF">ACFQZS_17995</name>
</gene>
<feature type="compositionally biased region" description="Low complexity" evidence="1">
    <location>
        <begin position="169"/>
        <end position="201"/>
    </location>
</feature>
<accession>A0ABW2Z2U8</accession>
<comment type="caution">
    <text evidence="2">The sequence shown here is derived from an EMBL/GenBank/DDBJ whole genome shotgun (WGS) entry which is preliminary data.</text>
</comment>
<proteinExistence type="predicted"/>
<evidence type="ECO:0000313" key="3">
    <source>
        <dbReference type="Proteomes" id="UP001596958"/>
    </source>
</evidence>
<sequence>MKRFFGNFFDTNNKNTTNTMKKLSLFLITAGLVWTVQTVDAQSVDTTKNKVEVKKKVREKADGTTVTKVKMTGKGTPTAIKDPASNATSSPSEAKPAAPAVVTPAPAVVVVRDTVHNTVSVPVPVPVIVRDTVRPKTTTTEVTTTTETRPVVKTTATTRVSATKKPYRKPATTARKTTTKTALAAPVAKVTTTTTTVKKTE</sequence>
<evidence type="ECO:0000313" key="2">
    <source>
        <dbReference type="EMBL" id="MFD0752052.1"/>
    </source>
</evidence>
<feature type="region of interest" description="Disordered" evidence="1">
    <location>
        <begin position="156"/>
        <end position="201"/>
    </location>
</feature>
<feature type="region of interest" description="Disordered" evidence="1">
    <location>
        <begin position="72"/>
        <end position="99"/>
    </location>
</feature>
<dbReference type="EMBL" id="JBHTHU010000022">
    <property type="protein sequence ID" value="MFD0752052.1"/>
    <property type="molecule type" value="Genomic_DNA"/>
</dbReference>
<reference evidence="3" key="1">
    <citation type="journal article" date="2019" name="Int. J. Syst. Evol. Microbiol.">
        <title>The Global Catalogue of Microorganisms (GCM) 10K type strain sequencing project: providing services to taxonomists for standard genome sequencing and annotation.</title>
        <authorList>
            <consortium name="The Broad Institute Genomics Platform"/>
            <consortium name="The Broad Institute Genome Sequencing Center for Infectious Disease"/>
            <person name="Wu L."/>
            <person name="Ma J."/>
        </authorList>
    </citation>
    <scope>NUCLEOTIDE SEQUENCE [LARGE SCALE GENOMIC DNA]</scope>
    <source>
        <strain evidence="3">CCUG 63418</strain>
    </source>
</reference>
<name>A0ABW2Z2U8_9SPHI</name>
<evidence type="ECO:0000256" key="1">
    <source>
        <dbReference type="SAM" id="MobiDB-lite"/>
    </source>
</evidence>
<protein>
    <submittedName>
        <fullName evidence="2">Uncharacterized protein</fullName>
    </submittedName>
</protein>
<keyword evidence="3" id="KW-1185">Reference proteome</keyword>